<dbReference type="Pfam" id="PF13715">
    <property type="entry name" value="CarbopepD_reg_2"/>
    <property type="match status" value="1"/>
</dbReference>
<gene>
    <name evidence="1" type="ORF">B0I21_105152</name>
</gene>
<dbReference type="Pfam" id="PF18939">
    <property type="entry name" value="DUF5686"/>
    <property type="match status" value="1"/>
</dbReference>
<sequence>MYRSYIIFMKLVVTLLSIVFPIWLAAQVEGTVSNKNGEKLASATVLLKNSYIGTSTNASGEFFMERLPKGRQTLIFKSLGYQTFYKEIEIGRETLQVDVVLDEEINALEEVVVTNRDNPALRIIKQAIRHREENGNKIDSYRADFYSKGLMRVQNLPKRMARAGADNFPGLDSSGSGIIYLSETVSKISFKKPNKLYEEVIASKVSGDDKGFSFNTAIGANIDFYSNMVGLWNGIISPIAYNALSYYNYTLINSTKEDGQQIFKIKVQPKRDKEPTVDGFIYIVENSWEIYAADFSLPGYRLQQPVLDTLHITQHYAWNDQDQRRTKSFQRLDFKLSFFGVKAAGNYMQNFSNYEFVKAFPKGTFGNTLTKINKGSNLLDSAYWSFARPIELTAEERQDYAFKDSMQTVRNSSAYLDSVDRSKNKFSPLDPLLGYAYQNSQKQFKLEYLGLNNFAKASFNAVQGFTFTAALNASFGSAETGSYTKLNNDFQYGFSEKKLRFNADYIHRFNTQNYATLALNFGNRATPFNDELGPLPLINNITSLFFKDSYLQFYQREQVKLRYTQNLGVPFQLMVSGAWANRSPLFNSSNYSFLRQERDYVSNNPLAPTDYATPAFLANRVLEAEVGLRWAMGQKAVDRPDATLLLRDMRYPLLTIQYKQGFNLTHSEMSYQLLQGAIAQNRQLGPFGMLSARLKAGKFLHAENIPFTDYKHFSGNQTHIGTTSSYDNTFLLLPYYSHSTNKGFVEFHAEQDFKGYLFNKIPGIQELQWGLIAGYHFLHTPARKPYHELSIGIDNLGWGKYRLLRVDYVHAMQGASSIPGVIVGLKFLNILN</sequence>
<accession>A0A4R7CXK8</accession>
<dbReference type="Gene3D" id="2.60.40.1120">
    <property type="entry name" value="Carboxypeptidase-like, regulatory domain"/>
    <property type="match status" value="1"/>
</dbReference>
<reference evidence="1 2" key="1">
    <citation type="submission" date="2019-03" db="EMBL/GenBank/DDBJ databases">
        <title>Genomic Encyclopedia of Type Strains, Phase III (KMG-III): the genomes of soil and plant-associated and newly described type strains.</title>
        <authorList>
            <person name="Whitman W."/>
        </authorList>
    </citation>
    <scope>NUCLEOTIDE SEQUENCE [LARGE SCALE GENOMIC DNA]</scope>
    <source>
        <strain evidence="1 2">CGMCC 1.12801</strain>
    </source>
</reference>
<evidence type="ECO:0000313" key="1">
    <source>
        <dbReference type="EMBL" id="TDS13020.1"/>
    </source>
</evidence>
<comment type="caution">
    <text evidence="1">The sequence shown here is derived from an EMBL/GenBank/DDBJ whole genome shotgun (WGS) entry which is preliminary data.</text>
</comment>
<dbReference type="AlphaFoldDB" id="A0A4R7CXK8"/>
<protein>
    <submittedName>
        <fullName evidence="1">Carboxypeptidase-like protein</fullName>
    </submittedName>
</protein>
<dbReference type="InterPro" id="IPR043741">
    <property type="entry name" value="DUF5686"/>
</dbReference>
<dbReference type="GO" id="GO:0004180">
    <property type="term" value="F:carboxypeptidase activity"/>
    <property type="evidence" value="ECO:0007669"/>
    <property type="project" value="UniProtKB-KW"/>
</dbReference>
<dbReference type="InterPro" id="IPR008969">
    <property type="entry name" value="CarboxyPept-like_regulatory"/>
</dbReference>
<organism evidence="1 2">
    <name type="scientific">Sphingobacterium paludis</name>
    <dbReference type="NCBI Taxonomy" id="1476465"/>
    <lineage>
        <taxon>Bacteria</taxon>
        <taxon>Pseudomonadati</taxon>
        <taxon>Bacteroidota</taxon>
        <taxon>Sphingobacteriia</taxon>
        <taxon>Sphingobacteriales</taxon>
        <taxon>Sphingobacteriaceae</taxon>
        <taxon>Sphingobacterium</taxon>
    </lineage>
</organism>
<keyword evidence="1" id="KW-0121">Carboxypeptidase</keyword>
<dbReference type="OrthoDB" id="983143at2"/>
<dbReference type="Proteomes" id="UP000294752">
    <property type="component" value="Unassembled WGS sequence"/>
</dbReference>
<keyword evidence="1" id="KW-0645">Protease</keyword>
<keyword evidence="2" id="KW-1185">Reference proteome</keyword>
<evidence type="ECO:0000313" key="2">
    <source>
        <dbReference type="Proteomes" id="UP000294752"/>
    </source>
</evidence>
<dbReference type="EMBL" id="SNZV01000005">
    <property type="protein sequence ID" value="TDS13020.1"/>
    <property type="molecule type" value="Genomic_DNA"/>
</dbReference>
<name>A0A4R7CXK8_9SPHI</name>
<proteinExistence type="predicted"/>
<dbReference type="SUPFAM" id="SSF49464">
    <property type="entry name" value="Carboxypeptidase regulatory domain-like"/>
    <property type="match status" value="1"/>
</dbReference>
<keyword evidence="1" id="KW-0378">Hydrolase</keyword>